<dbReference type="OrthoDB" id="2607744at2"/>
<organism evidence="1 2">
    <name type="scientific">Lysinibacillus sphaericus</name>
    <name type="common">Bacillus sphaericus</name>
    <dbReference type="NCBI Taxonomy" id="1421"/>
    <lineage>
        <taxon>Bacteria</taxon>
        <taxon>Bacillati</taxon>
        <taxon>Bacillota</taxon>
        <taxon>Bacilli</taxon>
        <taxon>Bacillales</taxon>
        <taxon>Bacillaceae</taxon>
        <taxon>Lysinibacillus</taxon>
    </lineage>
</organism>
<dbReference type="RefSeq" id="WP_142511107.1">
    <property type="nucleotide sequence ID" value="NZ_SADV01000046.1"/>
</dbReference>
<protein>
    <submittedName>
        <fullName evidence="1">Uncharacterized protein</fullName>
    </submittedName>
</protein>
<dbReference type="AlphaFoldDB" id="A0A544U4F8"/>
<sequence>MSNQTSPCQNRKYTITTGPFLVPLDAAVGQPNNRLVILIKNPTSKPLEADVVIEYCPSLQLSMKGISLPFITNENEKPFLEGLPSTVIPPRSCTRLEFDISSIVNGILHVKSTGDYLVGERPLRGRLEIEVVGGSGLSSPTNPGLSVADPSMVFHFGDMKVMLLGN</sequence>
<evidence type="ECO:0000313" key="1">
    <source>
        <dbReference type="EMBL" id="TQR25552.1"/>
    </source>
</evidence>
<proteinExistence type="predicted"/>
<evidence type="ECO:0000313" key="2">
    <source>
        <dbReference type="Proteomes" id="UP000317944"/>
    </source>
</evidence>
<gene>
    <name evidence="1" type="ORF">C7Y47_24410</name>
</gene>
<name>A0A544U4F8_LYSSH</name>
<reference evidence="1 2" key="1">
    <citation type="submission" date="2018-03" db="EMBL/GenBank/DDBJ databases">
        <title>Aerobic endospore-forming bacteria genome sequencing and assembly.</title>
        <authorList>
            <person name="Cavalcante D.A."/>
            <person name="Driks A."/>
            <person name="Putonti C."/>
            <person name="De-Souza M.T."/>
        </authorList>
    </citation>
    <scope>NUCLEOTIDE SEQUENCE [LARGE SCALE GENOMIC DNA]</scope>
    <source>
        <strain evidence="1 2">SDF0037</strain>
    </source>
</reference>
<dbReference type="Proteomes" id="UP000317944">
    <property type="component" value="Unassembled WGS sequence"/>
</dbReference>
<dbReference type="EMBL" id="SADV01000046">
    <property type="protein sequence ID" value="TQR25552.1"/>
    <property type="molecule type" value="Genomic_DNA"/>
</dbReference>
<accession>A0A544U4F8</accession>
<comment type="caution">
    <text evidence="1">The sequence shown here is derived from an EMBL/GenBank/DDBJ whole genome shotgun (WGS) entry which is preliminary data.</text>
</comment>